<dbReference type="OrthoDB" id="388122at2"/>
<evidence type="ECO:0000256" key="3">
    <source>
        <dbReference type="ARBA" id="ARBA00022989"/>
    </source>
</evidence>
<feature type="transmembrane region" description="Helical" evidence="5">
    <location>
        <begin position="280"/>
        <end position="300"/>
    </location>
</feature>
<name>A0A2K8NUN2_9MOLU</name>
<dbReference type="GO" id="GO:0016020">
    <property type="term" value="C:membrane"/>
    <property type="evidence" value="ECO:0007669"/>
    <property type="project" value="UniProtKB-SubCell"/>
</dbReference>
<feature type="transmembrane region" description="Helical" evidence="5">
    <location>
        <begin position="32"/>
        <end position="51"/>
    </location>
</feature>
<dbReference type="RefSeq" id="WP_025734761.1">
    <property type="nucleotide sequence ID" value="NZ_CP024963.1"/>
</dbReference>
<dbReference type="EMBL" id="CP024963">
    <property type="protein sequence ID" value="ATZ17550.1"/>
    <property type="molecule type" value="Genomic_DNA"/>
</dbReference>
<reference evidence="6 7" key="1">
    <citation type="submission" date="2017-11" db="EMBL/GenBank/DDBJ databases">
        <title>Genome sequence of Entomoplasma luminosum PIMN-1 (ATCC 49195).</title>
        <authorList>
            <person name="Lo W.-S."/>
            <person name="Gasparich G.E."/>
            <person name="Kuo C.-H."/>
        </authorList>
    </citation>
    <scope>NUCLEOTIDE SEQUENCE [LARGE SCALE GENOMIC DNA]</scope>
    <source>
        <strain evidence="6 7">PIMN-1</strain>
    </source>
</reference>
<evidence type="ECO:0000256" key="5">
    <source>
        <dbReference type="SAM" id="Phobius"/>
    </source>
</evidence>
<keyword evidence="3 5" id="KW-1133">Transmembrane helix</keyword>
<proteinExistence type="predicted"/>
<evidence type="ECO:0000256" key="4">
    <source>
        <dbReference type="ARBA" id="ARBA00023136"/>
    </source>
</evidence>
<evidence type="ECO:0000256" key="2">
    <source>
        <dbReference type="ARBA" id="ARBA00022692"/>
    </source>
</evidence>
<evidence type="ECO:0000313" key="6">
    <source>
        <dbReference type="EMBL" id="ATZ17550.1"/>
    </source>
</evidence>
<comment type="subcellular location">
    <subcellularLocation>
        <location evidence="1">Membrane</location>
        <topology evidence="1">Multi-pass membrane protein</topology>
    </subcellularLocation>
</comment>
<evidence type="ECO:0000313" key="7">
    <source>
        <dbReference type="Proteomes" id="UP000232063"/>
    </source>
</evidence>
<evidence type="ECO:0000256" key="1">
    <source>
        <dbReference type="ARBA" id="ARBA00004141"/>
    </source>
</evidence>
<keyword evidence="7" id="KW-1185">Reference proteome</keyword>
<dbReference type="KEGG" id="elj:ELUMI_v1c08290"/>
<dbReference type="Proteomes" id="UP000232063">
    <property type="component" value="Chromosome"/>
</dbReference>
<dbReference type="Pfam" id="PF04973">
    <property type="entry name" value="NMN_transporter"/>
    <property type="match status" value="1"/>
</dbReference>
<feature type="transmembrane region" description="Helical" evidence="5">
    <location>
        <begin position="232"/>
        <end position="250"/>
    </location>
</feature>
<feature type="transmembrane region" description="Helical" evidence="5">
    <location>
        <begin position="153"/>
        <end position="170"/>
    </location>
</feature>
<gene>
    <name evidence="6" type="primary">pnuC</name>
    <name evidence="6" type="ORF">ELUMI_v1c08290</name>
</gene>
<feature type="transmembrane region" description="Helical" evidence="5">
    <location>
        <begin position="130"/>
        <end position="147"/>
    </location>
</feature>
<dbReference type="NCBIfam" id="TIGR01528">
    <property type="entry name" value="NMN_trans_PnuC"/>
    <property type="match status" value="1"/>
</dbReference>
<organism evidence="6 7">
    <name type="scientific">Williamsoniiplasma luminosum</name>
    <dbReference type="NCBI Taxonomy" id="214888"/>
    <lineage>
        <taxon>Bacteria</taxon>
        <taxon>Bacillati</taxon>
        <taxon>Mycoplasmatota</taxon>
        <taxon>Mollicutes</taxon>
        <taxon>Entomoplasmatales</taxon>
        <taxon>Williamsoniiplasma</taxon>
    </lineage>
</organism>
<feature type="transmembrane region" description="Helical" evidence="5">
    <location>
        <begin position="97"/>
        <end position="123"/>
    </location>
</feature>
<dbReference type="InterPro" id="IPR006419">
    <property type="entry name" value="NMN_transpt_PnuC"/>
</dbReference>
<dbReference type="GO" id="GO:0034257">
    <property type="term" value="F:nicotinamide riboside transmembrane transporter activity"/>
    <property type="evidence" value="ECO:0007669"/>
    <property type="project" value="InterPro"/>
</dbReference>
<protein>
    <submittedName>
        <fullName evidence="6">Nicotinamide mononucleotide transporter PnuC</fullName>
    </submittedName>
</protein>
<feature type="transmembrane region" description="Helical" evidence="5">
    <location>
        <begin position="190"/>
        <end position="212"/>
    </location>
</feature>
<keyword evidence="2 5" id="KW-0812">Transmembrane</keyword>
<sequence>MSDIIEKKHKPSLNFMGYKNVIRDMKELSKGFKMLLLVGGIVLIFFGFFSIDVYKEEAGFIVPDNLKYMVGSHFAPFKQYINAFLHGSPLGEAGTTIALASTILYSINGFAAFTGLFAVAMIVSGKTSQFFWGLINAILFASFALVAGNIGDFLGQSMLVLGAPLGWYLFNFVYKEGHARTIRDLDKWWLRLACVLGALVVIVGLCFGWYYLIPAAYEGIFKLEYTIPDTQHFFDGVANGIAMFGYFMQLGFISEQFWIWEFINIFKILMYSPVGMGDQYVITIIIQYIVWTALSGYGLYKLQLIPIYEMLKAKRKIQST</sequence>
<accession>A0A2K8NUN2</accession>
<dbReference type="AlphaFoldDB" id="A0A2K8NUN2"/>
<keyword evidence="4 5" id="KW-0472">Membrane</keyword>